<dbReference type="Gene3D" id="2.60.120.180">
    <property type="match status" value="1"/>
</dbReference>
<comment type="similarity">
    <text evidence="1 2">Belongs to the glycosyl hydrolase 12 (cellulase H) family.</text>
</comment>
<gene>
    <name evidence="3" type="ORF">ENO59_08210</name>
</gene>
<dbReference type="GO" id="GO:0000272">
    <property type="term" value="P:polysaccharide catabolic process"/>
    <property type="evidence" value="ECO:0007669"/>
    <property type="project" value="UniProtKB-KW"/>
</dbReference>
<dbReference type="GO" id="GO:0008810">
    <property type="term" value="F:cellulase activity"/>
    <property type="evidence" value="ECO:0007669"/>
    <property type="project" value="InterPro"/>
</dbReference>
<dbReference type="InterPro" id="IPR002594">
    <property type="entry name" value="GH12"/>
</dbReference>
<sequence length="261" mass="29124">MKHFYWTLFLIGFLAGCSLLFPEKNESNPQAEDEPTATVCDRWGSRDVAGGRYRVINNVWGAETAQCIEIGLETGNFILTRAEHSNGDNVAAYPAIYLGCHWGACTSQSGLPLRVEAISRLQSNWRLTPISSGRWNAAYDLWFSPSLTSTNGYSGGAELMIWLNWRGNVMPGGNRVATVSLAGATWEVWFADWDWNYIAYRRTTPVTEVTQLDLKAFIDDAVARGYISPTWYLHAVETGFELWEGGRGLKSSDFSVTLTAR</sequence>
<keyword evidence="2" id="KW-0624">Polysaccharide degradation</keyword>
<dbReference type="AlphaFoldDB" id="A0A7V2B1C6"/>
<dbReference type="PANTHER" id="PTHR34002">
    <property type="entry name" value="BLR1656 PROTEIN"/>
    <property type="match status" value="1"/>
</dbReference>
<evidence type="ECO:0000256" key="1">
    <source>
        <dbReference type="ARBA" id="ARBA00005519"/>
    </source>
</evidence>
<dbReference type="InterPro" id="IPR013319">
    <property type="entry name" value="GH11/12"/>
</dbReference>
<dbReference type="PANTHER" id="PTHR34002:SF9">
    <property type="entry name" value="XYLOGLUCAN-SPECIFIC ENDO-BETA-1,4-GLUCANASE A"/>
    <property type="match status" value="1"/>
</dbReference>
<dbReference type="EMBL" id="DSGB01000005">
    <property type="protein sequence ID" value="HER96484.1"/>
    <property type="molecule type" value="Genomic_DNA"/>
</dbReference>
<comment type="caution">
    <text evidence="3">The sequence shown here is derived from an EMBL/GenBank/DDBJ whole genome shotgun (WGS) entry which is preliminary data.</text>
</comment>
<accession>A0A7V2B1C6</accession>
<name>A0A7V2B1C6_RHOMR</name>
<protein>
    <submittedName>
        <fullName evidence="3">Glycoside hydrolase</fullName>
    </submittedName>
</protein>
<evidence type="ECO:0000313" key="3">
    <source>
        <dbReference type="EMBL" id="HER96484.1"/>
    </source>
</evidence>
<keyword evidence="2 3" id="KW-0378">Hydrolase</keyword>
<reference evidence="3" key="1">
    <citation type="journal article" date="2020" name="mSystems">
        <title>Genome- and Community-Level Interaction Insights into Carbon Utilization and Element Cycling Functions of Hydrothermarchaeota in Hydrothermal Sediment.</title>
        <authorList>
            <person name="Zhou Z."/>
            <person name="Liu Y."/>
            <person name="Xu W."/>
            <person name="Pan J."/>
            <person name="Luo Z.H."/>
            <person name="Li M."/>
        </authorList>
    </citation>
    <scope>NUCLEOTIDE SEQUENCE [LARGE SCALE GENOMIC DNA]</scope>
    <source>
        <strain evidence="3">SpSt-143</strain>
    </source>
</reference>
<keyword evidence="2" id="KW-0119">Carbohydrate metabolism</keyword>
<dbReference type="Pfam" id="PF01670">
    <property type="entry name" value="Glyco_hydro_12"/>
    <property type="match status" value="1"/>
</dbReference>
<keyword evidence="2" id="KW-0326">Glycosidase</keyword>
<dbReference type="InterPro" id="IPR013320">
    <property type="entry name" value="ConA-like_dom_sf"/>
</dbReference>
<proteinExistence type="inferred from homology"/>
<dbReference type="SUPFAM" id="SSF49899">
    <property type="entry name" value="Concanavalin A-like lectins/glucanases"/>
    <property type="match status" value="1"/>
</dbReference>
<evidence type="ECO:0000256" key="2">
    <source>
        <dbReference type="RuleBase" id="RU361163"/>
    </source>
</evidence>
<dbReference type="PROSITE" id="PS51257">
    <property type="entry name" value="PROKAR_LIPOPROTEIN"/>
    <property type="match status" value="1"/>
</dbReference>
<organism evidence="3">
    <name type="scientific">Rhodothermus marinus</name>
    <name type="common">Rhodothermus obamensis</name>
    <dbReference type="NCBI Taxonomy" id="29549"/>
    <lineage>
        <taxon>Bacteria</taxon>
        <taxon>Pseudomonadati</taxon>
        <taxon>Rhodothermota</taxon>
        <taxon>Rhodothermia</taxon>
        <taxon>Rhodothermales</taxon>
        <taxon>Rhodothermaceae</taxon>
        <taxon>Rhodothermus</taxon>
    </lineage>
</organism>